<dbReference type="Proteomes" id="UP000005239">
    <property type="component" value="Unassembled WGS sequence"/>
</dbReference>
<gene>
    <name evidence="2" type="primary">WBGene00107452</name>
</gene>
<reference evidence="2" key="2">
    <citation type="submission" date="2022-06" db="UniProtKB">
        <authorList>
            <consortium name="EnsemblMetazoa"/>
        </authorList>
    </citation>
    <scope>IDENTIFICATION</scope>
    <source>
        <strain evidence="2">PS312</strain>
    </source>
</reference>
<accession>A0A8R1YEN3</accession>
<proteinExistence type="predicted"/>
<name>A0A2A6C9I8_PRIPA</name>
<evidence type="ECO:0000313" key="2">
    <source>
        <dbReference type="EnsemblMetazoa" id="PPA17898.1"/>
    </source>
</evidence>
<protein>
    <submittedName>
        <fullName evidence="2">Uncharacterized protein</fullName>
    </submittedName>
</protein>
<sequence length="93" mass="9876">MENPNFVPEDADVLPLINGDVSRSDVVLLGMAPRSTDAHDHDDERSLEGGMNGSTTSISSGASGHCHDDWAAQETIANLAGASPCKLNWNQEK</sequence>
<keyword evidence="3" id="KW-1185">Reference proteome</keyword>
<feature type="compositionally biased region" description="Basic and acidic residues" evidence="1">
    <location>
        <begin position="36"/>
        <end position="47"/>
    </location>
</feature>
<dbReference type="AlphaFoldDB" id="A0A2A6C9I8"/>
<evidence type="ECO:0000256" key="1">
    <source>
        <dbReference type="SAM" id="MobiDB-lite"/>
    </source>
</evidence>
<feature type="region of interest" description="Disordered" evidence="1">
    <location>
        <begin position="32"/>
        <end position="66"/>
    </location>
</feature>
<evidence type="ECO:0000313" key="3">
    <source>
        <dbReference type="Proteomes" id="UP000005239"/>
    </source>
</evidence>
<feature type="compositionally biased region" description="Low complexity" evidence="1">
    <location>
        <begin position="53"/>
        <end position="64"/>
    </location>
</feature>
<accession>A0A2A6C9I8</accession>
<organism evidence="2 3">
    <name type="scientific">Pristionchus pacificus</name>
    <name type="common">Parasitic nematode worm</name>
    <dbReference type="NCBI Taxonomy" id="54126"/>
    <lineage>
        <taxon>Eukaryota</taxon>
        <taxon>Metazoa</taxon>
        <taxon>Ecdysozoa</taxon>
        <taxon>Nematoda</taxon>
        <taxon>Chromadorea</taxon>
        <taxon>Rhabditida</taxon>
        <taxon>Rhabditina</taxon>
        <taxon>Diplogasteromorpha</taxon>
        <taxon>Diplogasteroidea</taxon>
        <taxon>Neodiplogasteridae</taxon>
        <taxon>Pristionchus</taxon>
    </lineage>
</organism>
<reference evidence="3" key="1">
    <citation type="journal article" date="2008" name="Nat. Genet.">
        <title>The Pristionchus pacificus genome provides a unique perspective on nematode lifestyle and parasitism.</title>
        <authorList>
            <person name="Dieterich C."/>
            <person name="Clifton S.W."/>
            <person name="Schuster L.N."/>
            <person name="Chinwalla A."/>
            <person name="Delehaunty K."/>
            <person name="Dinkelacker I."/>
            <person name="Fulton L."/>
            <person name="Fulton R."/>
            <person name="Godfrey J."/>
            <person name="Minx P."/>
            <person name="Mitreva M."/>
            <person name="Roeseler W."/>
            <person name="Tian H."/>
            <person name="Witte H."/>
            <person name="Yang S.P."/>
            <person name="Wilson R.K."/>
            <person name="Sommer R.J."/>
        </authorList>
    </citation>
    <scope>NUCLEOTIDE SEQUENCE [LARGE SCALE GENOMIC DNA]</scope>
    <source>
        <strain evidence="3">PS312</strain>
    </source>
</reference>
<dbReference type="EnsemblMetazoa" id="PPA17898.1">
    <property type="protein sequence ID" value="PPA17898.1"/>
    <property type="gene ID" value="WBGene00107452"/>
</dbReference>